<proteinExistence type="predicted"/>
<feature type="signal peptide" evidence="1">
    <location>
        <begin position="1"/>
        <end position="17"/>
    </location>
</feature>
<name>A0A1P8UWF7_9RHOB</name>
<dbReference type="OrthoDB" id="7872144at2"/>
<evidence type="ECO:0000313" key="2">
    <source>
        <dbReference type="EMBL" id="APZ53686.1"/>
    </source>
</evidence>
<dbReference type="RefSeq" id="WP_076702444.1">
    <property type="nucleotide sequence ID" value="NZ_CP015093.1"/>
</dbReference>
<dbReference type="Proteomes" id="UP000187059">
    <property type="component" value="Chromosome"/>
</dbReference>
<sequence length="195" mass="21718" precursor="true">MTRLFLCLLALPSVASADCPTAADLDTGILFHLAGGDTELFRREDAQTVRSVYHYAEENAESHVLLGRGMYVLAYGETQDGEPVPDGLMRYDFGRAPEEMPLPEPEGGWTADVEVTAAWGSEHEVQIYSFGPLSRVSFGDCSYDMIPVIQSYRPDPLDTVEFVNWLPELGLSYLSRIADREGEDRYDYTGIEAVH</sequence>
<organism evidence="2 3">
    <name type="scientific">Salipiger abyssi</name>
    <dbReference type="NCBI Taxonomy" id="1250539"/>
    <lineage>
        <taxon>Bacteria</taxon>
        <taxon>Pseudomonadati</taxon>
        <taxon>Pseudomonadota</taxon>
        <taxon>Alphaproteobacteria</taxon>
        <taxon>Rhodobacterales</taxon>
        <taxon>Roseobacteraceae</taxon>
        <taxon>Salipiger</taxon>
    </lineage>
</organism>
<keyword evidence="3" id="KW-1185">Reference proteome</keyword>
<evidence type="ECO:0000256" key="1">
    <source>
        <dbReference type="SAM" id="SignalP"/>
    </source>
</evidence>
<keyword evidence="1" id="KW-0732">Signal</keyword>
<protein>
    <submittedName>
        <fullName evidence="2">Uncharacterized protein</fullName>
    </submittedName>
</protein>
<dbReference type="KEGG" id="paby:Ga0080574_TMP3352"/>
<reference evidence="2 3" key="1">
    <citation type="submission" date="2016-04" db="EMBL/GenBank/DDBJ databases">
        <title>Deep-sea bacteria in the southern Pacific.</title>
        <authorList>
            <person name="Tang K."/>
        </authorList>
    </citation>
    <scope>NUCLEOTIDE SEQUENCE [LARGE SCALE GENOMIC DNA]</scope>
    <source>
        <strain evidence="2 3">JLT2014</strain>
    </source>
</reference>
<dbReference type="STRING" id="1250539.Ga0080574_TMP3352"/>
<dbReference type="EMBL" id="CP015093">
    <property type="protein sequence ID" value="APZ53686.1"/>
    <property type="molecule type" value="Genomic_DNA"/>
</dbReference>
<dbReference type="AlphaFoldDB" id="A0A1P8UWF7"/>
<accession>A0A1P8UWF7</accession>
<gene>
    <name evidence="2" type="ORF">Ga0080574_TMP3352</name>
</gene>
<feature type="chain" id="PRO_5010326178" evidence="1">
    <location>
        <begin position="18"/>
        <end position="195"/>
    </location>
</feature>
<evidence type="ECO:0000313" key="3">
    <source>
        <dbReference type="Proteomes" id="UP000187059"/>
    </source>
</evidence>